<proteinExistence type="predicted"/>
<evidence type="ECO:0000259" key="6">
    <source>
        <dbReference type="PROSITE" id="PS50240"/>
    </source>
</evidence>
<dbReference type="Pfam" id="PF00089">
    <property type="entry name" value="Trypsin"/>
    <property type="match status" value="1"/>
</dbReference>
<name>A0A6L2PT92_COPFO</name>
<dbReference type="Gene3D" id="2.40.10.10">
    <property type="entry name" value="Trypsin-like serine proteases"/>
    <property type="match status" value="1"/>
</dbReference>
<dbReference type="PANTHER" id="PTHR24276">
    <property type="entry name" value="POLYSERASE-RELATED"/>
    <property type="match status" value="1"/>
</dbReference>
<evidence type="ECO:0000256" key="1">
    <source>
        <dbReference type="ARBA" id="ARBA00004239"/>
    </source>
</evidence>
<reference evidence="8" key="1">
    <citation type="submission" date="2020-01" db="EMBL/GenBank/DDBJ databases">
        <title>Draft genome sequence of the Termite Coptotermes fromosanus.</title>
        <authorList>
            <person name="Itakura S."/>
            <person name="Yosikawa Y."/>
            <person name="Umezawa K."/>
        </authorList>
    </citation>
    <scope>NUCLEOTIDE SEQUENCE [LARGE SCALE GENOMIC DNA]</scope>
</reference>
<comment type="caution">
    <text evidence="7">The sequence shown here is derived from an EMBL/GenBank/DDBJ whole genome shotgun (WGS) entry which is preliminary data.</text>
</comment>
<dbReference type="GO" id="GO:0005576">
    <property type="term" value="C:extracellular region"/>
    <property type="evidence" value="ECO:0007669"/>
    <property type="project" value="UniProtKB-SubCell"/>
</dbReference>
<accession>A0A6L2PT92</accession>
<dbReference type="CDD" id="cd00190">
    <property type="entry name" value="Tryp_SPc"/>
    <property type="match status" value="1"/>
</dbReference>
<dbReference type="AlphaFoldDB" id="A0A6L2PT92"/>
<keyword evidence="5" id="KW-1015">Disulfide bond</keyword>
<dbReference type="PANTHER" id="PTHR24276:SF98">
    <property type="entry name" value="FI18310P1-RELATED"/>
    <property type="match status" value="1"/>
</dbReference>
<dbReference type="SMART" id="SM00020">
    <property type="entry name" value="Tryp_SPc"/>
    <property type="match status" value="1"/>
</dbReference>
<dbReference type="GO" id="GO:0004252">
    <property type="term" value="F:serine-type endopeptidase activity"/>
    <property type="evidence" value="ECO:0007669"/>
    <property type="project" value="InterPro"/>
</dbReference>
<keyword evidence="4" id="KW-0720">Serine protease</keyword>
<dbReference type="InterPro" id="IPR001254">
    <property type="entry name" value="Trypsin_dom"/>
</dbReference>
<evidence type="ECO:0000256" key="3">
    <source>
        <dbReference type="ARBA" id="ARBA00022801"/>
    </source>
</evidence>
<dbReference type="PROSITE" id="PS50240">
    <property type="entry name" value="TRYPSIN_DOM"/>
    <property type="match status" value="1"/>
</dbReference>
<dbReference type="Proteomes" id="UP000502823">
    <property type="component" value="Unassembled WGS sequence"/>
</dbReference>
<gene>
    <name evidence="7" type="ORF">Cfor_03490</name>
</gene>
<evidence type="ECO:0000256" key="5">
    <source>
        <dbReference type="ARBA" id="ARBA00023157"/>
    </source>
</evidence>
<sequence length="187" mass="20323">LVVYAGVLNNPEESTEDTKIVHKVTATFVHDEFVLKPLNNDIAILKVTPGFPTDNPAVKPIPLRKDVAPRGVKCTVSGWGYLGENENGTAPILQVAIAHLITYEECRSKYSGGIIKLGMICADKLQYRQGTCGGDSGGPLQCDDLLTGVVSGGEQNCSPTGLPDVYTDVAYYKEWIERQIRKGKEEL</sequence>
<dbReference type="InterPro" id="IPR043504">
    <property type="entry name" value="Peptidase_S1_PA_chymotrypsin"/>
</dbReference>
<evidence type="ECO:0000256" key="2">
    <source>
        <dbReference type="ARBA" id="ARBA00022670"/>
    </source>
</evidence>
<evidence type="ECO:0000313" key="7">
    <source>
        <dbReference type="EMBL" id="GFG35716.1"/>
    </source>
</evidence>
<dbReference type="SUPFAM" id="SSF50494">
    <property type="entry name" value="Trypsin-like serine proteases"/>
    <property type="match status" value="1"/>
</dbReference>
<protein>
    <recommendedName>
        <fullName evidence="6">Peptidase S1 domain-containing protein</fullName>
    </recommendedName>
</protein>
<keyword evidence="8" id="KW-1185">Reference proteome</keyword>
<keyword evidence="2" id="KW-0645">Protease</keyword>
<feature type="non-terminal residue" evidence="7">
    <location>
        <position position="1"/>
    </location>
</feature>
<dbReference type="GO" id="GO:0006508">
    <property type="term" value="P:proteolysis"/>
    <property type="evidence" value="ECO:0007669"/>
    <property type="project" value="UniProtKB-KW"/>
</dbReference>
<dbReference type="InterPro" id="IPR009003">
    <property type="entry name" value="Peptidase_S1_PA"/>
</dbReference>
<comment type="subcellular location">
    <subcellularLocation>
        <location evidence="1">Secreted</location>
        <location evidence="1">Extracellular space</location>
    </subcellularLocation>
</comment>
<evidence type="ECO:0000313" key="8">
    <source>
        <dbReference type="Proteomes" id="UP000502823"/>
    </source>
</evidence>
<feature type="domain" description="Peptidase S1" evidence="6">
    <location>
        <begin position="1"/>
        <end position="181"/>
    </location>
</feature>
<dbReference type="InterPro" id="IPR050430">
    <property type="entry name" value="Peptidase_S1"/>
</dbReference>
<organism evidence="7 8">
    <name type="scientific">Coptotermes formosanus</name>
    <name type="common">Formosan subterranean termite</name>
    <dbReference type="NCBI Taxonomy" id="36987"/>
    <lineage>
        <taxon>Eukaryota</taxon>
        <taxon>Metazoa</taxon>
        <taxon>Ecdysozoa</taxon>
        <taxon>Arthropoda</taxon>
        <taxon>Hexapoda</taxon>
        <taxon>Insecta</taxon>
        <taxon>Pterygota</taxon>
        <taxon>Neoptera</taxon>
        <taxon>Polyneoptera</taxon>
        <taxon>Dictyoptera</taxon>
        <taxon>Blattodea</taxon>
        <taxon>Blattoidea</taxon>
        <taxon>Termitoidae</taxon>
        <taxon>Rhinotermitidae</taxon>
        <taxon>Coptotermes</taxon>
    </lineage>
</organism>
<dbReference type="EMBL" id="BLKM01000569">
    <property type="protein sequence ID" value="GFG35716.1"/>
    <property type="molecule type" value="Genomic_DNA"/>
</dbReference>
<dbReference type="OrthoDB" id="10059102at2759"/>
<dbReference type="PROSITE" id="PS00135">
    <property type="entry name" value="TRYPSIN_SER"/>
    <property type="match status" value="1"/>
</dbReference>
<evidence type="ECO:0000256" key="4">
    <source>
        <dbReference type="ARBA" id="ARBA00022825"/>
    </source>
</evidence>
<keyword evidence="3" id="KW-0378">Hydrolase</keyword>
<dbReference type="FunFam" id="2.40.10.10:FF:000036">
    <property type="entry name" value="Trypsin beta"/>
    <property type="match status" value="1"/>
</dbReference>
<dbReference type="FunCoup" id="A0A6L2PT92">
    <property type="interactions" value="13"/>
</dbReference>
<dbReference type="InParanoid" id="A0A6L2PT92"/>
<dbReference type="InterPro" id="IPR033116">
    <property type="entry name" value="TRYPSIN_SER"/>
</dbReference>